<dbReference type="InterPro" id="IPR001375">
    <property type="entry name" value="Peptidase_S9_cat"/>
</dbReference>
<proteinExistence type="predicted"/>
<dbReference type="Proteomes" id="UP000309186">
    <property type="component" value="Unassembled WGS sequence"/>
</dbReference>
<dbReference type="OrthoDB" id="9812921at2"/>
<organism evidence="4 5">
    <name type="scientific">Pseudoalteromonas phenolica</name>
    <dbReference type="NCBI Taxonomy" id="161398"/>
    <lineage>
        <taxon>Bacteria</taxon>
        <taxon>Pseudomonadati</taxon>
        <taxon>Pseudomonadota</taxon>
        <taxon>Gammaproteobacteria</taxon>
        <taxon>Alteromonadales</taxon>
        <taxon>Pseudoalteromonadaceae</taxon>
        <taxon>Pseudoalteromonas</taxon>
    </lineage>
</organism>
<dbReference type="PANTHER" id="PTHR42776">
    <property type="entry name" value="SERINE PEPTIDASE S9 FAMILY MEMBER"/>
    <property type="match status" value="1"/>
</dbReference>
<keyword evidence="1" id="KW-0378">Hydrolase</keyword>
<dbReference type="AlphaFoldDB" id="A0A5R9Q1G7"/>
<evidence type="ECO:0000313" key="5">
    <source>
        <dbReference type="Proteomes" id="UP000309186"/>
    </source>
</evidence>
<feature type="signal peptide" evidence="2">
    <location>
        <begin position="1"/>
        <end position="27"/>
    </location>
</feature>
<dbReference type="GO" id="GO:0006508">
    <property type="term" value="P:proteolysis"/>
    <property type="evidence" value="ECO:0007669"/>
    <property type="project" value="InterPro"/>
</dbReference>
<sequence length="707" mass="80001">MNMTDIFSGTLRCALILWVMCTSSAKAEFLTDLSEVKQRVQQKNRAPLQPAVHFLQSERIQAVTLSPHADYVLYLSSEEKAGIKRWSLNQYTLAEHKTTKLFTLRKRPSFEVSKDGSVVFVRVGEQLSVLPLKHKAKLKRLAKIDWKKKERFLGVDPSQPASFLVKKWRTNERIFEILSIAASGKARVIWQTTLPFSQLLVNANTGNAAFIKQVNTAEGNRGERFIQQVQPDGSLKRTFTCQWDDKCQIQGFNDKSQQLLIKTSHDAEFKRLAWFDLKTQTLLDVAAQPQQAFDLVSATLGEDENGSLTPSSYLYEGAKTQQLSRHPLVAKHLTHIREYLEGKAFTYALPASINAYQTKPWLISLQENSPTTQYYIYQPQQQTLQRILYEQTNALQPNDEAMKDAWISEKVPVQYQSRDGFNLYGYLTLPNGVALSDAPLVVKAHGGPFSQVKWGFDRQTQLLANRGYIVFEPNFRASTGYGKGYEKGANKQFGLGIAHNDIIDGTHFILSQGIGNKDKLAIIGHSFGGFSSLTALTFEAKLFKVGFAGAPGLDIGRSARLYYRFAEKVRGQFSDYYFRQMIVDWDDKAAKAQLTANSPSAHPDKIQSPVFVWAGRGDRKIFINDVNDYVLRLQEANKAVSYFVDPSALHSPTSKQGVLAYSYLLERVLAKYLDGQYLPLDQDKDKRLIRFIKKHMEIDKLALSDEL</sequence>
<dbReference type="InterPro" id="IPR029058">
    <property type="entry name" value="AB_hydrolase_fold"/>
</dbReference>
<dbReference type="SUPFAM" id="SSF53474">
    <property type="entry name" value="alpha/beta-Hydrolases"/>
    <property type="match status" value="1"/>
</dbReference>
<dbReference type="EMBL" id="PPSW01000017">
    <property type="protein sequence ID" value="TLX46775.1"/>
    <property type="molecule type" value="Genomic_DNA"/>
</dbReference>
<feature type="chain" id="PRO_5024292697" description="Peptidase S9 prolyl oligopeptidase catalytic domain-containing protein" evidence="2">
    <location>
        <begin position="28"/>
        <end position="707"/>
    </location>
</feature>
<keyword evidence="2" id="KW-0732">Signal</keyword>
<dbReference type="Gene3D" id="3.40.50.1820">
    <property type="entry name" value="alpha/beta hydrolase"/>
    <property type="match status" value="1"/>
</dbReference>
<dbReference type="RefSeq" id="WP_138481836.1">
    <property type="nucleotide sequence ID" value="NZ_PPSW01000017.1"/>
</dbReference>
<protein>
    <recommendedName>
        <fullName evidence="3">Peptidase S9 prolyl oligopeptidase catalytic domain-containing protein</fullName>
    </recommendedName>
</protein>
<name>A0A5R9Q1G7_9GAMM</name>
<reference evidence="4 5" key="1">
    <citation type="submission" date="2018-01" db="EMBL/GenBank/DDBJ databases">
        <title>Co-occurrence of chitin degradation, pigmentation and bioactivity in marine Pseudoalteromonas.</title>
        <authorList>
            <person name="Paulsen S."/>
            <person name="Gram L."/>
            <person name="Machado H."/>
        </authorList>
    </citation>
    <scope>NUCLEOTIDE SEQUENCE [LARGE SCALE GENOMIC DNA]</scope>
    <source>
        <strain evidence="4 5">S3663</strain>
    </source>
</reference>
<dbReference type="GO" id="GO:0004252">
    <property type="term" value="F:serine-type endopeptidase activity"/>
    <property type="evidence" value="ECO:0007669"/>
    <property type="project" value="TreeGrafter"/>
</dbReference>
<comment type="caution">
    <text evidence="4">The sequence shown here is derived from an EMBL/GenBank/DDBJ whole genome shotgun (WGS) entry which is preliminary data.</text>
</comment>
<feature type="domain" description="Peptidase S9 prolyl oligopeptidase catalytic" evidence="3">
    <location>
        <begin position="454"/>
        <end position="653"/>
    </location>
</feature>
<dbReference type="PANTHER" id="PTHR42776:SF27">
    <property type="entry name" value="DIPEPTIDYL PEPTIDASE FAMILY MEMBER 6"/>
    <property type="match status" value="1"/>
</dbReference>
<evidence type="ECO:0000259" key="3">
    <source>
        <dbReference type="Pfam" id="PF00326"/>
    </source>
</evidence>
<evidence type="ECO:0000256" key="1">
    <source>
        <dbReference type="ARBA" id="ARBA00022801"/>
    </source>
</evidence>
<gene>
    <name evidence="4" type="ORF">C1E24_12280</name>
</gene>
<evidence type="ECO:0000313" key="4">
    <source>
        <dbReference type="EMBL" id="TLX46775.1"/>
    </source>
</evidence>
<accession>A0A5R9Q1G7</accession>
<evidence type="ECO:0000256" key="2">
    <source>
        <dbReference type="SAM" id="SignalP"/>
    </source>
</evidence>
<dbReference type="Pfam" id="PF00326">
    <property type="entry name" value="Peptidase_S9"/>
    <property type="match status" value="1"/>
</dbReference>